<dbReference type="EC" id="3.4.21.107" evidence="5"/>
<dbReference type="GO" id="GO:0004252">
    <property type="term" value="F:serine-type endopeptidase activity"/>
    <property type="evidence" value="ECO:0007669"/>
    <property type="project" value="InterPro"/>
</dbReference>
<dbReference type="PANTHER" id="PTHR43343:SF3">
    <property type="entry name" value="PROTEASE DO-LIKE 8, CHLOROPLASTIC"/>
    <property type="match status" value="1"/>
</dbReference>
<evidence type="ECO:0000259" key="4">
    <source>
        <dbReference type="PROSITE" id="PS50106"/>
    </source>
</evidence>
<dbReference type="InterPro" id="IPR009003">
    <property type="entry name" value="Peptidase_S1_PA"/>
</dbReference>
<protein>
    <submittedName>
        <fullName evidence="5">Periplasmic serine endoprotease DegP</fullName>
        <ecNumber evidence="5">3.4.21.107</ecNumber>
    </submittedName>
</protein>
<gene>
    <name evidence="5" type="primary">degP_3</name>
    <name evidence="5" type="ORF">BSF38_03465</name>
</gene>
<dbReference type="PROSITE" id="PS50106">
    <property type="entry name" value="PDZ"/>
    <property type="match status" value="1"/>
</dbReference>
<dbReference type="OrthoDB" id="276048at2"/>
<dbReference type="AlphaFoldDB" id="A0A1U7CSS9"/>
<dbReference type="InterPro" id="IPR036034">
    <property type="entry name" value="PDZ_sf"/>
</dbReference>
<sequence>MAPRETHVRNRLLLWLASGLGFAVLAWAVSNGSLNRLSWGPSARAPEPSFPTRAQVAKDAKAGPSRAFARWLATSGAMGVDGDGDLDSDPNAFPIPAAPPTLAHREHEESDDDEVLFAAMERLERRMAAGMIRARDSVVTLEYKAADGPDGTRRVATGVVINPQGDVLSVRIDRPVRAPGESEADDETGPARITARDAFGRQHLARWIAADPDTGLTLLRIAPRAVRPIRQAAEGPALGSQVFVIGNPFGLGHSVSRGQIAGLDRTLELRSRQINGLIQVQTPLFPGDSGAVVVNFRGQWLGLIRSGLAIPSTENAPTGERGNDLGFAVPADHALWIAAQLRDLGQVDRAYLGVRLESDSALATSPEGAALRDVLPDTPAARGGLRIGDLIVSFDDQPTRTALDLTERLDRTPARKAVRLEIVRGGGAKPERKVVWVETANRPDVPRPAPPTAVVVTPTAAATPAAPTSPKHLRAPVGPTRAEELPLTLPPAVADRLDRLERRLNLLEHPEPSRPEKQASTAQIAP</sequence>
<evidence type="ECO:0000256" key="3">
    <source>
        <dbReference type="SAM" id="MobiDB-lite"/>
    </source>
</evidence>
<dbReference type="InterPro" id="IPR051201">
    <property type="entry name" value="Chloro_Bact_Ser_Proteases"/>
</dbReference>
<reference evidence="6" key="1">
    <citation type="submission" date="2016-12" db="EMBL/GenBank/DDBJ databases">
        <title>Comparative genomics of four Isosphaeraceae planctomycetes: a common pool of plasmids and glycoside hydrolase genes.</title>
        <authorList>
            <person name="Ivanova A."/>
        </authorList>
    </citation>
    <scope>NUCLEOTIDE SEQUENCE [LARGE SCALE GENOMIC DNA]</scope>
    <source>
        <strain evidence="6">PX4</strain>
    </source>
</reference>
<feature type="region of interest" description="Disordered" evidence="3">
    <location>
        <begin position="503"/>
        <end position="526"/>
    </location>
</feature>
<dbReference type="Proteomes" id="UP000186309">
    <property type="component" value="Chromosome"/>
</dbReference>
<organism evidence="5 6">
    <name type="scientific">Paludisphaera borealis</name>
    <dbReference type="NCBI Taxonomy" id="1387353"/>
    <lineage>
        <taxon>Bacteria</taxon>
        <taxon>Pseudomonadati</taxon>
        <taxon>Planctomycetota</taxon>
        <taxon>Planctomycetia</taxon>
        <taxon>Isosphaerales</taxon>
        <taxon>Isosphaeraceae</taxon>
        <taxon>Paludisphaera</taxon>
    </lineage>
</organism>
<dbReference type="SUPFAM" id="SSF50156">
    <property type="entry name" value="PDZ domain-like"/>
    <property type="match status" value="1"/>
</dbReference>
<dbReference type="Pfam" id="PF17820">
    <property type="entry name" value="PDZ_6"/>
    <property type="match status" value="1"/>
</dbReference>
<dbReference type="KEGG" id="pbor:BSF38_03465"/>
<evidence type="ECO:0000256" key="2">
    <source>
        <dbReference type="ARBA" id="ARBA00022801"/>
    </source>
</evidence>
<dbReference type="RefSeq" id="WP_076347661.1">
    <property type="nucleotide sequence ID" value="NZ_CP019082.1"/>
</dbReference>
<dbReference type="SMART" id="SM00228">
    <property type="entry name" value="PDZ"/>
    <property type="match status" value="1"/>
</dbReference>
<dbReference type="PRINTS" id="PR00834">
    <property type="entry name" value="PROTEASES2C"/>
</dbReference>
<feature type="region of interest" description="Disordered" evidence="3">
    <location>
        <begin position="81"/>
        <end position="111"/>
    </location>
</feature>
<keyword evidence="6" id="KW-1185">Reference proteome</keyword>
<dbReference type="Gene3D" id="2.40.10.120">
    <property type="match status" value="1"/>
</dbReference>
<dbReference type="Gene3D" id="2.30.42.10">
    <property type="match status" value="1"/>
</dbReference>
<feature type="compositionally biased region" description="Basic and acidic residues" evidence="3">
    <location>
        <begin position="503"/>
        <end position="517"/>
    </location>
</feature>
<feature type="domain" description="PDZ" evidence="4">
    <location>
        <begin position="341"/>
        <end position="419"/>
    </location>
</feature>
<dbReference type="InterPro" id="IPR041489">
    <property type="entry name" value="PDZ_6"/>
</dbReference>
<keyword evidence="2 5" id="KW-0378">Hydrolase</keyword>
<evidence type="ECO:0000256" key="1">
    <source>
        <dbReference type="ARBA" id="ARBA00022670"/>
    </source>
</evidence>
<dbReference type="SUPFAM" id="SSF50494">
    <property type="entry name" value="Trypsin-like serine proteases"/>
    <property type="match status" value="1"/>
</dbReference>
<dbReference type="InterPro" id="IPR001940">
    <property type="entry name" value="Peptidase_S1C"/>
</dbReference>
<accession>A0A1U7CSS9</accession>
<dbReference type="Pfam" id="PF13365">
    <property type="entry name" value="Trypsin_2"/>
    <property type="match status" value="1"/>
</dbReference>
<keyword evidence="1 5" id="KW-0645">Protease</keyword>
<proteinExistence type="predicted"/>
<name>A0A1U7CSS9_9BACT</name>
<evidence type="ECO:0000313" key="6">
    <source>
        <dbReference type="Proteomes" id="UP000186309"/>
    </source>
</evidence>
<evidence type="ECO:0000313" key="5">
    <source>
        <dbReference type="EMBL" id="APW61933.1"/>
    </source>
</evidence>
<dbReference type="STRING" id="1387353.BSF38_03465"/>
<dbReference type="EMBL" id="CP019082">
    <property type="protein sequence ID" value="APW61933.1"/>
    <property type="molecule type" value="Genomic_DNA"/>
</dbReference>
<dbReference type="PANTHER" id="PTHR43343">
    <property type="entry name" value="PEPTIDASE S12"/>
    <property type="match status" value="1"/>
</dbReference>
<feature type="region of interest" description="Disordered" evidence="3">
    <location>
        <begin position="460"/>
        <end position="490"/>
    </location>
</feature>
<dbReference type="InterPro" id="IPR001478">
    <property type="entry name" value="PDZ"/>
</dbReference>
<dbReference type="GO" id="GO:0006508">
    <property type="term" value="P:proteolysis"/>
    <property type="evidence" value="ECO:0007669"/>
    <property type="project" value="UniProtKB-KW"/>
</dbReference>